<evidence type="ECO:0000256" key="3">
    <source>
        <dbReference type="ARBA" id="ARBA00022490"/>
    </source>
</evidence>
<dbReference type="Proteomes" id="UP000184497">
    <property type="component" value="Unassembled WGS sequence"/>
</dbReference>
<accession>A0A1M6P3I6</accession>
<comment type="similarity">
    <text evidence="2">Belongs to the universal stress protein A family.</text>
</comment>
<dbReference type="GO" id="GO:0005737">
    <property type="term" value="C:cytoplasm"/>
    <property type="evidence" value="ECO:0007669"/>
    <property type="project" value="UniProtKB-SubCell"/>
</dbReference>
<keyword evidence="3" id="KW-0963">Cytoplasm</keyword>
<dbReference type="InterPro" id="IPR006016">
    <property type="entry name" value="UspA"/>
</dbReference>
<feature type="domain" description="UspA" evidence="5">
    <location>
        <begin position="2"/>
        <end position="137"/>
    </location>
</feature>
<dbReference type="PANTHER" id="PTHR47892">
    <property type="entry name" value="UNIVERSAL STRESS PROTEIN E"/>
    <property type="match status" value="1"/>
</dbReference>
<dbReference type="Pfam" id="PF00582">
    <property type="entry name" value="Usp"/>
    <property type="match status" value="2"/>
</dbReference>
<comment type="function">
    <text evidence="4">Required for resistance to DNA-damaging agents.</text>
</comment>
<protein>
    <submittedName>
        <fullName evidence="6">Universal stress protein E</fullName>
    </submittedName>
</protein>
<dbReference type="AlphaFoldDB" id="A0A1M6P3I6"/>
<proteinExistence type="inferred from homology"/>
<evidence type="ECO:0000256" key="1">
    <source>
        <dbReference type="ARBA" id="ARBA00004496"/>
    </source>
</evidence>
<dbReference type="RefSeq" id="WP_072794812.1">
    <property type="nucleotide sequence ID" value="NZ_FRAQ01000001.1"/>
</dbReference>
<dbReference type="SUPFAM" id="SSF52402">
    <property type="entry name" value="Adenine nucleotide alpha hydrolases-like"/>
    <property type="match status" value="2"/>
</dbReference>
<dbReference type="OrthoDB" id="239260at2"/>
<dbReference type="STRING" id="564117.SAMN05216369_0056"/>
<name>A0A1M6P3I6_9GAMM</name>
<evidence type="ECO:0000313" key="6">
    <source>
        <dbReference type="EMBL" id="SHK02466.1"/>
    </source>
</evidence>
<evidence type="ECO:0000313" key="7">
    <source>
        <dbReference type="Proteomes" id="UP000184497"/>
    </source>
</evidence>
<comment type="subcellular location">
    <subcellularLocation>
        <location evidence="1">Cytoplasm</location>
    </subcellularLocation>
</comment>
<sequence length="295" mass="32723">MDKLLIVMDPAHKHQKALARGIELARATGAHLEIVAFTHEHLGAPPSDPALQQRARDALIELRQRWLDQMLALSDCSDVQATTHTVWEKNIHQWIIEHCHPNRFKAVIKTGSRSETLLYTPTDWHLIRECPVPVMLVAEQKWNHAHPILAAVDLSSTKPVKKALNAKIIEQASALAKTFGTEVHLVHALHISEVLADLEIINVAEHEQRHREALEPAITHLCNTWHLSRDQIHMAVGPAHKVIPSIASKLKADLVVIGTSGKTGLRARVIGNTAEKVLTHLRTDLLAIKPGDAGQ</sequence>
<evidence type="ECO:0000256" key="2">
    <source>
        <dbReference type="ARBA" id="ARBA00008791"/>
    </source>
</evidence>
<dbReference type="PRINTS" id="PR01438">
    <property type="entry name" value="UNVRSLSTRESS"/>
</dbReference>
<gene>
    <name evidence="6" type="ORF">SAMN05216369_0056</name>
</gene>
<evidence type="ECO:0000256" key="4">
    <source>
        <dbReference type="ARBA" id="ARBA00037131"/>
    </source>
</evidence>
<reference evidence="7" key="1">
    <citation type="submission" date="2016-11" db="EMBL/GenBank/DDBJ databases">
        <authorList>
            <person name="Varghese N."/>
            <person name="Submissions S."/>
        </authorList>
    </citation>
    <scope>NUCLEOTIDE SEQUENCE [LARGE SCALE GENOMIC DNA]</scope>
    <source>
        <strain evidence="7">CGMCC 1.10835</strain>
    </source>
</reference>
<dbReference type="EMBL" id="FRAQ01000001">
    <property type="protein sequence ID" value="SHK02466.1"/>
    <property type="molecule type" value="Genomic_DNA"/>
</dbReference>
<keyword evidence="7" id="KW-1185">Reference proteome</keyword>
<dbReference type="InterPro" id="IPR006015">
    <property type="entry name" value="Universal_stress_UspA"/>
</dbReference>
<evidence type="ECO:0000259" key="5">
    <source>
        <dbReference type="Pfam" id="PF00582"/>
    </source>
</evidence>
<feature type="domain" description="UspA" evidence="5">
    <location>
        <begin position="147"/>
        <end position="289"/>
    </location>
</feature>
<organism evidence="6 7">
    <name type="scientific">Marinobacter antarcticus</name>
    <dbReference type="NCBI Taxonomy" id="564117"/>
    <lineage>
        <taxon>Bacteria</taxon>
        <taxon>Pseudomonadati</taxon>
        <taxon>Pseudomonadota</taxon>
        <taxon>Gammaproteobacteria</taxon>
        <taxon>Pseudomonadales</taxon>
        <taxon>Marinobacteraceae</taxon>
        <taxon>Marinobacter</taxon>
    </lineage>
</organism>
<dbReference type="Gene3D" id="3.40.50.12370">
    <property type="match status" value="1"/>
</dbReference>
<dbReference type="PANTHER" id="PTHR47892:SF1">
    <property type="entry name" value="UNIVERSAL STRESS PROTEIN E"/>
    <property type="match status" value="1"/>
</dbReference>